<proteinExistence type="predicted"/>
<dbReference type="Proteomes" id="UP000255168">
    <property type="component" value="Chromosome I"/>
</dbReference>
<dbReference type="InterPro" id="IPR045384">
    <property type="entry name" value="DUF6527"/>
</dbReference>
<gene>
    <name evidence="1" type="ORF">CBM2605_A240088</name>
    <name evidence="2" type="ORF">CBM2607_20070</name>
</gene>
<organism evidence="2 3">
    <name type="scientific">Cupriavidus neocaledonicus</name>
    <dbReference type="NCBI Taxonomy" id="1040979"/>
    <lineage>
        <taxon>Bacteria</taxon>
        <taxon>Pseudomonadati</taxon>
        <taxon>Pseudomonadota</taxon>
        <taxon>Betaproteobacteria</taxon>
        <taxon>Burkholderiales</taxon>
        <taxon>Burkholderiaceae</taxon>
        <taxon>Cupriavidus</taxon>
    </lineage>
</organism>
<dbReference type="EMBL" id="OFTC01000017">
    <property type="protein sequence ID" value="SOZ36086.1"/>
    <property type="molecule type" value="Genomic_DNA"/>
</dbReference>
<dbReference type="Proteomes" id="UP000256710">
    <property type="component" value="Unassembled WGS sequence"/>
</dbReference>
<name>A0A375H7G8_9BURK</name>
<evidence type="ECO:0000313" key="2">
    <source>
        <dbReference type="EMBL" id="SPD48084.1"/>
    </source>
</evidence>
<sequence length="152" mass="17379">MLVESDCPPMKLKTIRPNYVSQFPASFEEGILYISEEFETAGHLCCCGCGEKVITPLNPVKWQIRKDGDKVSLSPSIGNWNYACQSHYWISQNQVVEAKKFDPKTIRAVQRRDRRDMTRYIERTNAAAAAAKKHKPSFASKVNEWLRRLLGS</sequence>
<reference evidence="3 4" key="1">
    <citation type="submission" date="2018-01" db="EMBL/GenBank/DDBJ databases">
        <authorList>
            <person name="Clerissi C."/>
        </authorList>
    </citation>
    <scope>NUCLEOTIDE SEQUENCE [LARGE SCALE GENOMIC DNA]</scope>
    <source>
        <strain evidence="1">Cupriavidus taiwanensis STM 6082</strain>
        <strain evidence="2">Cupriavidus taiwanensis STM 6160</strain>
    </source>
</reference>
<evidence type="ECO:0000313" key="3">
    <source>
        <dbReference type="Proteomes" id="UP000255168"/>
    </source>
</evidence>
<protein>
    <submittedName>
        <fullName evidence="2">Uncharacterized protein</fullName>
    </submittedName>
</protein>
<dbReference type="AlphaFoldDB" id="A0A375H7G8"/>
<evidence type="ECO:0000313" key="4">
    <source>
        <dbReference type="Proteomes" id="UP000256710"/>
    </source>
</evidence>
<dbReference type="EMBL" id="LT984806">
    <property type="protein sequence ID" value="SPD48084.1"/>
    <property type="molecule type" value="Genomic_DNA"/>
</dbReference>
<accession>A0A375H7G8</accession>
<evidence type="ECO:0000313" key="1">
    <source>
        <dbReference type="EMBL" id="SOZ36086.1"/>
    </source>
</evidence>
<keyword evidence="4" id="KW-1185">Reference proteome</keyword>
<dbReference type="Pfam" id="PF20137">
    <property type="entry name" value="BubE"/>
    <property type="match status" value="1"/>
</dbReference>